<dbReference type="InterPro" id="IPR035900">
    <property type="entry name" value="Colicin_E_sf"/>
</dbReference>
<keyword evidence="2" id="KW-0079">Bacteriocin immunity</keyword>
<dbReference type="AlphaFoldDB" id="A0A420BI37"/>
<sequence>MKNLSRQELIDLVEKISNAEGKTEQEDDDMLDLFLENVPDPNAADYIFSKEYEGLSPEEIVDRALSYKPFIM</sequence>
<organism evidence="3 4">
    <name type="scientific">Sphingobacterium detergens</name>
    <dbReference type="NCBI Taxonomy" id="1145106"/>
    <lineage>
        <taxon>Bacteria</taxon>
        <taxon>Pseudomonadati</taxon>
        <taxon>Bacteroidota</taxon>
        <taxon>Sphingobacteriia</taxon>
        <taxon>Sphingobacteriales</taxon>
        <taxon>Sphingobacteriaceae</taxon>
        <taxon>Sphingobacterium</taxon>
    </lineage>
</organism>
<dbReference type="Pfam" id="PF01320">
    <property type="entry name" value="Colicin_Pyocin"/>
    <property type="match status" value="1"/>
</dbReference>
<comment type="caution">
    <text evidence="3">The sequence shown here is derived from an EMBL/GenBank/DDBJ whole genome shotgun (WGS) entry which is preliminary data.</text>
</comment>
<dbReference type="GO" id="GO:0030153">
    <property type="term" value="P:bacteriocin immunity"/>
    <property type="evidence" value="ECO:0007669"/>
    <property type="project" value="UniProtKB-KW"/>
</dbReference>
<proteinExistence type="inferred from homology"/>
<dbReference type="Proteomes" id="UP000286246">
    <property type="component" value="Unassembled WGS sequence"/>
</dbReference>
<dbReference type="OrthoDB" id="6555806at2"/>
<evidence type="ECO:0000313" key="4">
    <source>
        <dbReference type="Proteomes" id="UP000286246"/>
    </source>
</evidence>
<dbReference type="RefSeq" id="WP_120257984.1">
    <property type="nucleotide sequence ID" value="NZ_RAPY01000001.1"/>
</dbReference>
<evidence type="ECO:0000256" key="2">
    <source>
        <dbReference type="ARBA" id="ARBA00023025"/>
    </source>
</evidence>
<evidence type="ECO:0000313" key="3">
    <source>
        <dbReference type="EMBL" id="RKE56295.1"/>
    </source>
</evidence>
<dbReference type="InterPro" id="IPR000290">
    <property type="entry name" value="Colicin_pyocin"/>
</dbReference>
<comment type="similarity">
    <text evidence="1">Belongs to the colicins ColE2/ColE8/ColE9 and pyocins S1/S2 family.</text>
</comment>
<evidence type="ECO:0000256" key="1">
    <source>
        <dbReference type="ARBA" id="ARBA00009346"/>
    </source>
</evidence>
<keyword evidence="4" id="KW-1185">Reference proteome</keyword>
<protein>
    <submittedName>
        <fullName evidence="3">Colicin immunity protein/pyocin immunity protein</fullName>
    </submittedName>
</protein>
<reference evidence="3 4" key="1">
    <citation type="submission" date="2018-09" db="EMBL/GenBank/DDBJ databases">
        <title>Genomic Encyclopedia of Type Strains, Phase III (KMG-III): the genomes of soil and plant-associated and newly described type strains.</title>
        <authorList>
            <person name="Whitman W."/>
        </authorList>
    </citation>
    <scope>NUCLEOTIDE SEQUENCE [LARGE SCALE GENOMIC DNA]</scope>
    <source>
        <strain evidence="3 4">CECT 7938</strain>
    </source>
</reference>
<dbReference type="SUPFAM" id="SSF47345">
    <property type="entry name" value="Colicin E immunity proteins"/>
    <property type="match status" value="1"/>
</dbReference>
<gene>
    <name evidence="3" type="ORF">DFQ12_1152</name>
</gene>
<dbReference type="EMBL" id="RAPY01000001">
    <property type="protein sequence ID" value="RKE56295.1"/>
    <property type="molecule type" value="Genomic_DNA"/>
</dbReference>
<dbReference type="Gene3D" id="1.10.1200.20">
    <property type="entry name" value="Colicin E immunity protein"/>
    <property type="match status" value="1"/>
</dbReference>
<accession>A0A420BI37</accession>
<dbReference type="GO" id="GO:0015643">
    <property type="term" value="F:toxic substance binding"/>
    <property type="evidence" value="ECO:0007669"/>
    <property type="project" value="InterPro"/>
</dbReference>
<name>A0A420BI37_SPHD1</name>